<dbReference type="GO" id="GO:0004497">
    <property type="term" value="F:monooxygenase activity"/>
    <property type="evidence" value="ECO:0007669"/>
    <property type="project" value="UniProtKB-KW"/>
</dbReference>
<evidence type="ECO:0000313" key="11">
    <source>
        <dbReference type="Proteomes" id="UP001500653"/>
    </source>
</evidence>
<comment type="caution">
    <text evidence="10">The sequence shown here is derived from an EMBL/GenBank/DDBJ whole genome shotgun (WGS) entry which is preliminary data.</text>
</comment>
<name>A0ABN1WAR1_9PSEU</name>
<dbReference type="CDD" id="cd04730">
    <property type="entry name" value="NPD_like"/>
    <property type="match status" value="1"/>
</dbReference>
<sequence>MFESLRVPVIAAPMAGGPSTPELVTSVVRAGGFGFLAGGYLTAATLADQIHKTRELAGETFGVNLFVPGVRSLVDVTSYADRLRGEADRYGVTPGAGRWDDDGYAAKLDLVVERRVPVVSFTFGTPLVADIERLHEAGATVVVTVTTPDEAREAAAAGADVLCVQGFEAGGHRAVFTDDAGTDSGGPLLGLLSALRLIGGETDLPLVAAGGLVHGADVAAALSAGAVAAQLGTAFLRADEAGTNGTYRAALDAAGRSTAITRAFSGRPARGLENRFLRENSASAPAAYPQLNNITKPVRAAATAAGDPEAVSLWAGQTYPLTESAPAERIVARLADQAREAVSAAARRFGE</sequence>
<reference evidence="10 11" key="1">
    <citation type="journal article" date="2019" name="Int. J. Syst. Evol. Microbiol.">
        <title>The Global Catalogue of Microorganisms (GCM) 10K type strain sequencing project: providing services to taxonomists for standard genome sequencing and annotation.</title>
        <authorList>
            <consortium name="The Broad Institute Genomics Platform"/>
            <consortium name="The Broad Institute Genome Sequencing Center for Infectious Disease"/>
            <person name="Wu L."/>
            <person name="Ma J."/>
        </authorList>
    </citation>
    <scope>NUCLEOTIDE SEQUENCE [LARGE SCALE GENOMIC DNA]</scope>
    <source>
        <strain evidence="10 11">JCM 13023</strain>
    </source>
</reference>
<evidence type="ECO:0000256" key="3">
    <source>
        <dbReference type="ARBA" id="ARBA00022575"/>
    </source>
</evidence>
<evidence type="ECO:0000256" key="7">
    <source>
        <dbReference type="ARBA" id="ARBA00023033"/>
    </source>
</evidence>
<accession>A0ABN1WAR1</accession>
<evidence type="ECO:0000256" key="4">
    <source>
        <dbReference type="ARBA" id="ARBA00022630"/>
    </source>
</evidence>
<keyword evidence="4" id="KW-0285">Flavoprotein</keyword>
<protein>
    <recommendedName>
        <fullName evidence="8">Propionate 3-nitronate monooxygenase</fullName>
    </recommendedName>
</protein>
<keyword evidence="11" id="KW-1185">Reference proteome</keyword>
<evidence type="ECO:0000256" key="9">
    <source>
        <dbReference type="ARBA" id="ARBA00049401"/>
    </source>
</evidence>
<keyword evidence="3" id="KW-0216">Detoxification</keyword>
<keyword evidence="7 10" id="KW-0503">Monooxygenase</keyword>
<dbReference type="SUPFAM" id="SSF51412">
    <property type="entry name" value="Inosine monophosphate dehydrogenase (IMPDH)"/>
    <property type="match status" value="1"/>
</dbReference>
<keyword evidence="6" id="KW-0560">Oxidoreductase</keyword>
<evidence type="ECO:0000256" key="2">
    <source>
        <dbReference type="ARBA" id="ARBA00009881"/>
    </source>
</evidence>
<evidence type="ECO:0000256" key="8">
    <source>
        <dbReference type="ARBA" id="ARBA00031155"/>
    </source>
</evidence>
<dbReference type="PANTHER" id="PTHR42747:SF3">
    <property type="entry name" value="NITRONATE MONOOXYGENASE-RELATED"/>
    <property type="match status" value="1"/>
</dbReference>
<dbReference type="Gene3D" id="3.20.20.70">
    <property type="entry name" value="Aldolase class I"/>
    <property type="match status" value="1"/>
</dbReference>
<organism evidence="10 11">
    <name type="scientific">Prauserella halophila</name>
    <dbReference type="NCBI Taxonomy" id="185641"/>
    <lineage>
        <taxon>Bacteria</taxon>
        <taxon>Bacillati</taxon>
        <taxon>Actinomycetota</taxon>
        <taxon>Actinomycetes</taxon>
        <taxon>Pseudonocardiales</taxon>
        <taxon>Pseudonocardiaceae</taxon>
        <taxon>Prauserella</taxon>
    </lineage>
</organism>
<comment type="cofactor">
    <cofactor evidence="1">
        <name>FMN</name>
        <dbReference type="ChEBI" id="CHEBI:58210"/>
    </cofactor>
</comment>
<comment type="similarity">
    <text evidence="2">Belongs to the nitronate monooxygenase family. NMO class I subfamily.</text>
</comment>
<dbReference type="RefSeq" id="WP_253862203.1">
    <property type="nucleotide sequence ID" value="NZ_BAAALN010000008.1"/>
</dbReference>
<comment type="catalytic activity">
    <reaction evidence="9">
        <text>3 propionate 3-nitronate + 3 O2 + H2O = 3 3-oxopropanoate + 2 nitrate + nitrite + H2O2 + 3 H(+)</text>
        <dbReference type="Rhea" id="RHEA:57332"/>
        <dbReference type="ChEBI" id="CHEBI:15377"/>
        <dbReference type="ChEBI" id="CHEBI:15378"/>
        <dbReference type="ChEBI" id="CHEBI:15379"/>
        <dbReference type="ChEBI" id="CHEBI:16240"/>
        <dbReference type="ChEBI" id="CHEBI:16301"/>
        <dbReference type="ChEBI" id="CHEBI:17632"/>
        <dbReference type="ChEBI" id="CHEBI:33190"/>
        <dbReference type="ChEBI" id="CHEBI:136067"/>
    </reaction>
</comment>
<gene>
    <name evidence="10" type="ORF">GCM10009676_30900</name>
</gene>
<evidence type="ECO:0000256" key="1">
    <source>
        <dbReference type="ARBA" id="ARBA00001917"/>
    </source>
</evidence>
<dbReference type="PANTHER" id="PTHR42747">
    <property type="entry name" value="NITRONATE MONOOXYGENASE-RELATED"/>
    <property type="match status" value="1"/>
</dbReference>
<dbReference type="InterPro" id="IPR013785">
    <property type="entry name" value="Aldolase_TIM"/>
</dbReference>
<evidence type="ECO:0000313" key="10">
    <source>
        <dbReference type="EMBL" id="GAA1243172.1"/>
    </source>
</evidence>
<dbReference type="Pfam" id="PF03060">
    <property type="entry name" value="NMO"/>
    <property type="match status" value="1"/>
</dbReference>
<dbReference type="InterPro" id="IPR004136">
    <property type="entry name" value="NMO"/>
</dbReference>
<proteinExistence type="inferred from homology"/>
<keyword evidence="5" id="KW-0288">FMN</keyword>
<dbReference type="EMBL" id="BAAALN010000008">
    <property type="protein sequence ID" value="GAA1243172.1"/>
    <property type="molecule type" value="Genomic_DNA"/>
</dbReference>
<evidence type="ECO:0000256" key="5">
    <source>
        <dbReference type="ARBA" id="ARBA00022643"/>
    </source>
</evidence>
<evidence type="ECO:0000256" key="6">
    <source>
        <dbReference type="ARBA" id="ARBA00023002"/>
    </source>
</evidence>
<dbReference type="Proteomes" id="UP001500653">
    <property type="component" value="Unassembled WGS sequence"/>
</dbReference>